<dbReference type="AlphaFoldDB" id="A0A507DUU6"/>
<keyword evidence="1 2" id="KW-0238">DNA-binding</keyword>
<comment type="caution">
    <text evidence="5">The sequence shown here is derived from an EMBL/GenBank/DDBJ whole genome shotgun (WGS) entry which is preliminary data.</text>
</comment>
<evidence type="ECO:0000256" key="2">
    <source>
        <dbReference type="PROSITE-ProRule" id="PRU00850"/>
    </source>
</evidence>
<evidence type="ECO:0000256" key="3">
    <source>
        <dbReference type="SAM" id="MobiDB-lite"/>
    </source>
</evidence>
<dbReference type="Gene3D" id="2.60.40.1390">
    <property type="entry name" value="NDT80 DNA-binding domain"/>
    <property type="match status" value="1"/>
</dbReference>
<accession>A0A507DUU6</accession>
<dbReference type="PANTHER" id="PTHR35144">
    <property type="entry name" value="MEIOSIS-SPECIFIC TRANSCRIPTION FACTOR NDT80"/>
    <property type="match status" value="1"/>
</dbReference>
<feature type="compositionally biased region" description="Low complexity" evidence="3">
    <location>
        <begin position="191"/>
        <end position="203"/>
    </location>
</feature>
<proteinExistence type="predicted"/>
<feature type="compositionally biased region" description="Polar residues" evidence="3">
    <location>
        <begin position="995"/>
        <end position="1004"/>
    </location>
</feature>
<feature type="region of interest" description="Disordered" evidence="3">
    <location>
        <begin position="56"/>
        <end position="307"/>
    </location>
</feature>
<organism evidence="5 6">
    <name type="scientific">Powellomyces hirtus</name>
    <dbReference type="NCBI Taxonomy" id="109895"/>
    <lineage>
        <taxon>Eukaryota</taxon>
        <taxon>Fungi</taxon>
        <taxon>Fungi incertae sedis</taxon>
        <taxon>Chytridiomycota</taxon>
        <taxon>Chytridiomycota incertae sedis</taxon>
        <taxon>Chytridiomycetes</taxon>
        <taxon>Spizellomycetales</taxon>
        <taxon>Powellomycetaceae</taxon>
        <taxon>Powellomyces</taxon>
    </lineage>
</organism>
<feature type="compositionally biased region" description="Low complexity" evidence="3">
    <location>
        <begin position="282"/>
        <end position="301"/>
    </location>
</feature>
<feature type="compositionally biased region" description="Low complexity" evidence="3">
    <location>
        <begin position="766"/>
        <end position="794"/>
    </location>
</feature>
<dbReference type="PANTHER" id="PTHR35144:SF2">
    <property type="entry name" value="MEIOSIS-SPECIFIC TRANSCRIPTION FACTOR NDT80"/>
    <property type="match status" value="1"/>
</dbReference>
<feature type="compositionally biased region" description="Low complexity" evidence="3">
    <location>
        <begin position="648"/>
        <end position="687"/>
    </location>
</feature>
<dbReference type="GO" id="GO:0003677">
    <property type="term" value="F:DNA binding"/>
    <property type="evidence" value="ECO:0007669"/>
    <property type="project" value="UniProtKB-KW"/>
</dbReference>
<evidence type="ECO:0000313" key="6">
    <source>
        <dbReference type="Proteomes" id="UP000318582"/>
    </source>
</evidence>
<feature type="region of interest" description="Disordered" evidence="3">
    <location>
        <begin position="1"/>
        <end position="26"/>
    </location>
</feature>
<dbReference type="GO" id="GO:0045944">
    <property type="term" value="P:positive regulation of transcription by RNA polymerase II"/>
    <property type="evidence" value="ECO:0007669"/>
    <property type="project" value="TreeGrafter"/>
</dbReference>
<feature type="compositionally biased region" description="Low complexity" evidence="3">
    <location>
        <begin position="940"/>
        <end position="955"/>
    </location>
</feature>
<feature type="compositionally biased region" description="Pro residues" evidence="3">
    <location>
        <begin position="254"/>
        <end position="268"/>
    </location>
</feature>
<feature type="compositionally biased region" description="Low complexity" evidence="3">
    <location>
        <begin position="56"/>
        <end position="80"/>
    </location>
</feature>
<evidence type="ECO:0000313" key="5">
    <source>
        <dbReference type="EMBL" id="TPX55493.1"/>
    </source>
</evidence>
<feature type="compositionally biased region" description="Basic residues" evidence="3">
    <location>
        <begin position="915"/>
        <end position="928"/>
    </location>
</feature>
<dbReference type="Proteomes" id="UP000318582">
    <property type="component" value="Unassembled WGS sequence"/>
</dbReference>
<gene>
    <name evidence="5" type="ORF">PhCBS80983_g05272</name>
</gene>
<dbReference type="InterPro" id="IPR024061">
    <property type="entry name" value="NDT80_DNA-bd_dom"/>
</dbReference>
<feature type="domain" description="NDT80" evidence="4">
    <location>
        <begin position="319"/>
        <end position="549"/>
    </location>
</feature>
<feature type="compositionally biased region" description="Low complexity" evidence="3">
    <location>
        <begin position="627"/>
        <end position="640"/>
    </location>
</feature>
<dbReference type="GO" id="GO:0000228">
    <property type="term" value="C:nuclear chromosome"/>
    <property type="evidence" value="ECO:0007669"/>
    <property type="project" value="TreeGrafter"/>
</dbReference>
<evidence type="ECO:0000256" key="1">
    <source>
        <dbReference type="ARBA" id="ARBA00023125"/>
    </source>
</evidence>
<evidence type="ECO:0000259" key="4">
    <source>
        <dbReference type="PROSITE" id="PS51517"/>
    </source>
</evidence>
<feature type="compositionally biased region" description="Low complexity" evidence="3">
    <location>
        <begin position="160"/>
        <end position="182"/>
    </location>
</feature>
<dbReference type="Pfam" id="PF05224">
    <property type="entry name" value="NDT80_PhoG"/>
    <property type="match status" value="1"/>
</dbReference>
<protein>
    <recommendedName>
        <fullName evidence="4">NDT80 domain-containing protein</fullName>
    </recommendedName>
</protein>
<name>A0A507DUU6_9FUNG</name>
<dbReference type="InterPro" id="IPR008967">
    <property type="entry name" value="p53-like_TF_DNA-bd_sf"/>
</dbReference>
<dbReference type="EMBL" id="QEAQ01000107">
    <property type="protein sequence ID" value="TPX55493.1"/>
    <property type="molecule type" value="Genomic_DNA"/>
</dbReference>
<dbReference type="GO" id="GO:0051321">
    <property type="term" value="P:meiotic cell cycle"/>
    <property type="evidence" value="ECO:0007669"/>
    <property type="project" value="TreeGrafter"/>
</dbReference>
<feature type="compositionally biased region" description="Low complexity" evidence="3">
    <location>
        <begin position="901"/>
        <end position="914"/>
    </location>
</feature>
<dbReference type="PROSITE" id="PS51517">
    <property type="entry name" value="NDT80"/>
    <property type="match status" value="1"/>
</dbReference>
<keyword evidence="6" id="KW-1185">Reference proteome</keyword>
<feature type="compositionally biased region" description="Low complexity" evidence="3">
    <location>
        <begin position="806"/>
        <end position="842"/>
    </location>
</feature>
<feature type="DNA-binding region" description="NDT80" evidence="2">
    <location>
        <begin position="319"/>
        <end position="549"/>
    </location>
</feature>
<dbReference type="InterPro" id="IPR052605">
    <property type="entry name" value="Fungal_trans_regulator"/>
</dbReference>
<dbReference type="GO" id="GO:0003700">
    <property type="term" value="F:DNA-binding transcription factor activity"/>
    <property type="evidence" value="ECO:0007669"/>
    <property type="project" value="UniProtKB-UniRule"/>
</dbReference>
<dbReference type="InterPro" id="IPR037141">
    <property type="entry name" value="NDT80_DNA-bd_dom_sf"/>
</dbReference>
<feature type="compositionally biased region" description="Basic and acidic residues" evidence="3">
    <location>
        <begin position="971"/>
        <end position="980"/>
    </location>
</feature>
<sequence>MSSSGDTNLPLHQKESDPGAPPPAVPLQAHHALALANNVPTDTPSAPATIIAVTTASVASSSSPASATATATVTSRAAQPSAPPAPSTTSTPSPSPLAAAAPVAEPSLSSASTISPEEQPPATPAPVDASEMKSPTPSTIPAGGDSVNAISNRPPTAGCLHPSKQQQHQQQSVSPSSPALAAHVHHSDNHQQLYSPYQQQPQNQTPPPPLPAIRTNTAAPGPLPQQAYHPAMSSSYPPPQQHSAAPPHVGQLLPPGPLYPTHPQPHLPAPRFGPDRNGSPEQLAAAAGASQQQQAREQGGAPLSASPYGAPGGIAVIPGISRDVLRAEHESVLLHHQQWQEAAPYWRPTTQSCAVYNMDRSKSYMLRLNPRVERGFFVADGDWTCYRRNYFQVSMGFSAIDHVGQRVELPCIVAVDGRFQTVTAFHVGITARTSNGQRQVELVQHTAKRDKGPQLVPESRLCQPQDSPNGYGLGSGAPVDTFHTVTFDRLQFKAATANNGKRRAAQQYHVLVAELYAEFSDKGRCRIAFTESAPLVVRGRAPGHYALMHHKTGSGGHASNDYPMSPGMDHAAGNTSSGDHQMPMTPPPPRGMVTGDESHSMHSRHTGLPPPSVLAGYPMHQAHHPQPHQQQPVYSPHPSSAGLAGSDPQQQYYQPQQQQGLPPLQQQQQPQLPPQQQQQQYPLYTPQHTAPHLSHRPPGPGDSHHAAHHHGGGAYSVDNRSAPGQPGTIQHRPLPHHLQQQERSSHHHSQHQQQQQYRDPGPYETAHQPQHQHPSQYSQHHQPHYPHQAYSQHQHPSEQGLEELGQYSSQHQQQQQPLQAQRPPSPQSGSAASASHHAHLSPAYPASNSVAAAGMSTPAAAAPVGREQDERQIQPQQQPLYRSRSPTPSGIPLHSYNTTEQQQQRQSQSSSQGQPHRHHHHQPHHHSSGGRSHGSEQDVQSSPPQQQQQQQQQQQGPASSSAKPGSVAATRGRENGHQHDGSSNNVADHTHSDNKASNNTVAAQ</sequence>
<feature type="region of interest" description="Disordered" evidence="3">
    <location>
        <begin position="855"/>
        <end position="1004"/>
    </location>
</feature>
<feature type="region of interest" description="Disordered" evidence="3">
    <location>
        <begin position="548"/>
        <end position="842"/>
    </location>
</feature>
<reference evidence="5 6" key="1">
    <citation type="journal article" date="2019" name="Sci. Rep.">
        <title>Comparative genomics of chytrid fungi reveal insights into the obligate biotrophic and pathogenic lifestyle of Synchytrium endobioticum.</title>
        <authorList>
            <person name="van de Vossenberg B.T.L.H."/>
            <person name="Warris S."/>
            <person name="Nguyen H.D.T."/>
            <person name="van Gent-Pelzer M.P.E."/>
            <person name="Joly D.L."/>
            <person name="van de Geest H.C."/>
            <person name="Bonants P.J.M."/>
            <person name="Smith D.S."/>
            <person name="Levesque C.A."/>
            <person name="van der Lee T.A.J."/>
        </authorList>
    </citation>
    <scope>NUCLEOTIDE SEQUENCE [LARGE SCALE GENOMIC DNA]</scope>
    <source>
        <strain evidence="5 6">CBS 809.83</strain>
    </source>
</reference>
<feature type="compositionally biased region" description="Low complexity" evidence="3">
    <location>
        <begin position="87"/>
        <end position="112"/>
    </location>
</feature>
<dbReference type="SUPFAM" id="SSF49417">
    <property type="entry name" value="p53-like transcription factors"/>
    <property type="match status" value="1"/>
</dbReference>